<organism evidence="4 5">
    <name type="scientific">Karstenula rhodostoma CBS 690.94</name>
    <dbReference type="NCBI Taxonomy" id="1392251"/>
    <lineage>
        <taxon>Eukaryota</taxon>
        <taxon>Fungi</taxon>
        <taxon>Dikarya</taxon>
        <taxon>Ascomycota</taxon>
        <taxon>Pezizomycotina</taxon>
        <taxon>Dothideomycetes</taxon>
        <taxon>Pleosporomycetidae</taxon>
        <taxon>Pleosporales</taxon>
        <taxon>Massarineae</taxon>
        <taxon>Didymosphaeriaceae</taxon>
        <taxon>Karstenula</taxon>
    </lineage>
</organism>
<gene>
    <name evidence="4" type="ORF">P171DRAFT_472644</name>
</gene>
<dbReference type="Gene3D" id="3.40.50.1820">
    <property type="entry name" value="alpha/beta hydrolase"/>
    <property type="match status" value="2"/>
</dbReference>
<feature type="domain" description="Carboxylesterase type B" evidence="3">
    <location>
        <begin position="44"/>
        <end position="244"/>
    </location>
</feature>
<dbReference type="GO" id="GO:0016787">
    <property type="term" value="F:hydrolase activity"/>
    <property type="evidence" value="ECO:0007669"/>
    <property type="project" value="UniProtKB-KW"/>
</dbReference>
<dbReference type="InterPro" id="IPR029058">
    <property type="entry name" value="AB_hydrolase_fold"/>
</dbReference>
<name>A0A9P4PKI3_9PLEO</name>
<keyword evidence="5" id="KW-1185">Reference proteome</keyword>
<evidence type="ECO:0000259" key="3">
    <source>
        <dbReference type="Pfam" id="PF00135"/>
    </source>
</evidence>
<evidence type="ECO:0000256" key="1">
    <source>
        <dbReference type="ARBA" id="ARBA00005964"/>
    </source>
</evidence>
<reference evidence="4" key="1">
    <citation type="journal article" date="2020" name="Stud. Mycol.">
        <title>101 Dothideomycetes genomes: a test case for predicting lifestyles and emergence of pathogens.</title>
        <authorList>
            <person name="Haridas S."/>
            <person name="Albert R."/>
            <person name="Binder M."/>
            <person name="Bloem J."/>
            <person name="Labutti K."/>
            <person name="Salamov A."/>
            <person name="Andreopoulos B."/>
            <person name="Baker S."/>
            <person name="Barry K."/>
            <person name="Bills G."/>
            <person name="Bluhm B."/>
            <person name="Cannon C."/>
            <person name="Castanera R."/>
            <person name="Culley D."/>
            <person name="Daum C."/>
            <person name="Ezra D."/>
            <person name="Gonzalez J."/>
            <person name="Henrissat B."/>
            <person name="Kuo A."/>
            <person name="Liang C."/>
            <person name="Lipzen A."/>
            <person name="Lutzoni F."/>
            <person name="Magnuson J."/>
            <person name="Mondo S."/>
            <person name="Nolan M."/>
            <person name="Ohm R."/>
            <person name="Pangilinan J."/>
            <person name="Park H.-J."/>
            <person name="Ramirez L."/>
            <person name="Alfaro M."/>
            <person name="Sun H."/>
            <person name="Tritt A."/>
            <person name="Yoshinaga Y."/>
            <person name="Zwiers L.-H."/>
            <person name="Turgeon B."/>
            <person name="Goodwin S."/>
            <person name="Spatafora J."/>
            <person name="Crous P."/>
            <person name="Grigoriev I."/>
        </authorList>
    </citation>
    <scope>NUCLEOTIDE SEQUENCE</scope>
    <source>
        <strain evidence="4">CBS 690.94</strain>
    </source>
</reference>
<sequence>MKSDPLATGIFTLNLDQSERKIMWPAMNSLDSFPQYGFQHSQLGNLTGIARGSDVVQFRGIPFAEIPGRFRQARLLESLPQQPFDARRSGAYCPQPLLPFPLSWEGGIPADYPEFPEAPQDEFDCLNLSITVSRDALENSSVESLPVLFFIYGGAFIGGSQSTQVTGREIYDGTNLVRAAIARKQPIVVVTSNYRVGPLGFLASKELKAFNKAHGEPVGNYGLHDQRQALEWCNKFIAGFGASTNDTVALLQSIKVDDIVVPVSNDIAWPLIDGEWIPETTMEKISTMYKDGTAPDLMIGACEYQSGMTQELLTGDVREKFYNFASSNGMIVDPERFPDAYPSVTGLYKITSSLEKPSSAISGWADLMADIVFRITGFYIAAHHPANVLVYEIRGKNPYPPSLGQANHAVNDVFLFDVAPDLVPEDLQKAHAGNVAQIRAAWLDFCYGKLPWGSCHGGDDGLLSMHIFEHGETGRDAQTLEDAVGETLAQKWKGLFKAINAFIK</sequence>
<comment type="caution">
    <text evidence="4">The sequence shown here is derived from an EMBL/GenBank/DDBJ whole genome shotgun (WGS) entry which is preliminary data.</text>
</comment>
<evidence type="ECO:0000256" key="2">
    <source>
        <dbReference type="ARBA" id="ARBA00022801"/>
    </source>
</evidence>
<dbReference type="Proteomes" id="UP000799764">
    <property type="component" value="Unassembled WGS sequence"/>
</dbReference>
<protein>
    <submittedName>
        <fullName evidence="4">Alpha/beta-hydrolase</fullName>
    </submittedName>
</protein>
<proteinExistence type="inferred from homology"/>
<dbReference type="OrthoDB" id="6846267at2759"/>
<dbReference type="PANTHER" id="PTHR43142:SF1">
    <property type="entry name" value="CARBOXYLIC ESTER HYDROLASE"/>
    <property type="match status" value="1"/>
</dbReference>
<dbReference type="SUPFAM" id="SSF53474">
    <property type="entry name" value="alpha/beta-Hydrolases"/>
    <property type="match status" value="1"/>
</dbReference>
<dbReference type="PANTHER" id="PTHR43142">
    <property type="entry name" value="CARBOXYLIC ESTER HYDROLASE"/>
    <property type="match status" value="1"/>
</dbReference>
<keyword evidence="2" id="KW-0378">Hydrolase</keyword>
<accession>A0A9P4PKI3</accession>
<dbReference type="Pfam" id="PF00135">
    <property type="entry name" value="COesterase"/>
    <property type="match status" value="1"/>
</dbReference>
<dbReference type="AlphaFoldDB" id="A0A9P4PKI3"/>
<evidence type="ECO:0000313" key="5">
    <source>
        <dbReference type="Proteomes" id="UP000799764"/>
    </source>
</evidence>
<dbReference type="EMBL" id="MU001500">
    <property type="protein sequence ID" value="KAF2444599.1"/>
    <property type="molecule type" value="Genomic_DNA"/>
</dbReference>
<comment type="similarity">
    <text evidence="1">Belongs to the type-B carboxylesterase/lipase family.</text>
</comment>
<dbReference type="InterPro" id="IPR002018">
    <property type="entry name" value="CarbesteraseB"/>
</dbReference>
<evidence type="ECO:0000313" key="4">
    <source>
        <dbReference type="EMBL" id="KAF2444599.1"/>
    </source>
</evidence>